<proteinExistence type="predicted"/>
<dbReference type="InterPro" id="IPR009003">
    <property type="entry name" value="Peptidase_S1_PA"/>
</dbReference>
<organism evidence="2 3">
    <name type="scientific">Pilimelia anulata</name>
    <dbReference type="NCBI Taxonomy" id="53371"/>
    <lineage>
        <taxon>Bacteria</taxon>
        <taxon>Bacillati</taxon>
        <taxon>Actinomycetota</taxon>
        <taxon>Actinomycetes</taxon>
        <taxon>Micromonosporales</taxon>
        <taxon>Micromonosporaceae</taxon>
        <taxon>Pilimelia</taxon>
    </lineage>
</organism>
<gene>
    <name evidence="2" type="ORF">GCM10010123_32650</name>
</gene>
<dbReference type="EMBL" id="BMQB01000007">
    <property type="protein sequence ID" value="GGK00218.1"/>
    <property type="molecule type" value="Genomic_DNA"/>
</dbReference>
<protein>
    <recommendedName>
        <fullName evidence="1">Peptidase S1 domain-containing protein</fullName>
    </recommendedName>
</protein>
<evidence type="ECO:0000313" key="3">
    <source>
        <dbReference type="Proteomes" id="UP000649739"/>
    </source>
</evidence>
<dbReference type="GO" id="GO:0004252">
    <property type="term" value="F:serine-type endopeptidase activity"/>
    <property type="evidence" value="ECO:0007669"/>
    <property type="project" value="InterPro"/>
</dbReference>
<keyword evidence="3" id="KW-1185">Reference proteome</keyword>
<evidence type="ECO:0000259" key="1">
    <source>
        <dbReference type="Pfam" id="PF00089"/>
    </source>
</evidence>
<feature type="domain" description="Peptidase S1" evidence="1">
    <location>
        <begin position="28"/>
        <end position="150"/>
    </location>
</feature>
<sequence length="156" mass="16423">MAFRIGSTDRYAGGWVANGTRTTTHPSADPAIVQLDRAVDTGFSPPGSGGDVYNGRYVSVFGRGATCTDQAEINCRSRYPGYARMRVTGTNGRDHRGGAAVEATHHDGVAAGGDSGGPMFARGKQVGAASTSDRKSYVAYTNITRYRSWIRGIAGV</sequence>
<reference evidence="2" key="1">
    <citation type="journal article" date="2014" name="Int. J. Syst. Evol. Microbiol.">
        <title>Complete genome sequence of Corynebacterium casei LMG S-19264T (=DSM 44701T), isolated from a smear-ripened cheese.</title>
        <authorList>
            <consortium name="US DOE Joint Genome Institute (JGI-PGF)"/>
            <person name="Walter F."/>
            <person name="Albersmeier A."/>
            <person name="Kalinowski J."/>
            <person name="Ruckert C."/>
        </authorList>
    </citation>
    <scope>NUCLEOTIDE SEQUENCE</scope>
    <source>
        <strain evidence="2">JCM 3090</strain>
    </source>
</reference>
<dbReference type="GO" id="GO:0006508">
    <property type="term" value="P:proteolysis"/>
    <property type="evidence" value="ECO:0007669"/>
    <property type="project" value="InterPro"/>
</dbReference>
<accession>A0A8J3FB62</accession>
<evidence type="ECO:0000313" key="2">
    <source>
        <dbReference type="EMBL" id="GGK00218.1"/>
    </source>
</evidence>
<dbReference type="Proteomes" id="UP000649739">
    <property type="component" value="Unassembled WGS sequence"/>
</dbReference>
<dbReference type="InterPro" id="IPR043504">
    <property type="entry name" value="Peptidase_S1_PA_chymotrypsin"/>
</dbReference>
<dbReference type="Gene3D" id="2.40.10.10">
    <property type="entry name" value="Trypsin-like serine proteases"/>
    <property type="match status" value="1"/>
</dbReference>
<dbReference type="AlphaFoldDB" id="A0A8J3FB62"/>
<dbReference type="Pfam" id="PF00089">
    <property type="entry name" value="Trypsin"/>
    <property type="match status" value="1"/>
</dbReference>
<dbReference type="InterPro" id="IPR001254">
    <property type="entry name" value="Trypsin_dom"/>
</dbReference>
<dbReference type="SUPFAM" id="SSF50494">
    <property type="entry name" value="Trypsin-like serine proteases"/>
    <property type="match status" value="1"/>
</dbReference>
<reference evidence="2" key="2">
    <citation type="submission" date="2020-09" db="EMBL/GenBank/DDBJ databases">
        <authorList>
            <person name="Sun Q."/>
            <person name="Ohkuma M."/>
        </authorList>
    </citation>
    <scope>NUCLEOTIDE SEQUENCE</scope>
    <source>
        <strain evidence="2">JCM 3090</strain>
    </source>
</reference>
<name>A0A8J3FB62_9ACTN</name>
<comment type="caution">
    <text evidence="2">The sequence shown here is derived from an EMBL/GenBank/DDBJ whole genome shotgun (WGS) entry which is preliminary data.</text>
</comment>